<sequence>EPHRTSKSTSFSSAPSVIQQTATMPSLLQTPELLHLRQRISSDPPRTVQPFQLRTMNVIPVGSRSAAGVKLRPKMFLKVAINTVSSLEQFPKVFDSLSTDFKS</sequence>
<comment type="caution">
    <text evidence="1">The sequence shown here is derived from an EMBL/GenBank/DDBJ whole genome shotgun (WGS) entry which is preliminary data.</text>
</comment>
<protein>
    <submittedName>
        <fullName evidence="1">Uncharacterized protein</fullName>
    </submittedName>
</protein>
<keyword evidence="2" id="KW-1185">Reference proteome</keyword>
<dbReference type="Proteomes" id="UP001469553">
    <property type="component" value="Unassembled WGS sequence"/>
</dbReference>
<evidence type="ECO:0000313" key="1">
    <source>
        <dbReference type="EMBL" id="MEQ2292450.1"/>
    </source>
</evidence>
<proteinExistence type="predicted"/>
<organism evidence="1 2">
    <name type="scientific">Ameca splendens</name>
    <dbReference type="NCBI Taxonomy" id="208324"/>
    <lineage>
        <taxon>Eukaryota</taxon>
        <taxon>Metazoa</taxon>
        <taxon>Chordata</taxon>
        <taxon>Craniata</taxon>
        <taxon>Vertebrata</taxon>
        <taxon>Euteleostomi</taxon>
        <taxon>Actinopterygii</taxon>
        <taxon>Neopterygii</taxon>
        <taxon>Teleostei</taxon>
        <taxon>Neoteleostei</taxon>
        <taxon>Acanthomorphata</taxon>
        <taxon>Ovalentaria</taxon>
        <taxon>Atherinomorphae</taxon>
        <taxon>Cyprinodontiformes</taxon>
        <taxon>Goodeidae</taxon>
        <taxon>Ameca</taxon>
    </lineage>
</organism>
<reference evidence="1 2" key="1">
    <citation type="submission" date="2021-06" db="EMBL/GenBank/DDBJ databases">
        <authorList>
            <person name="Palmer J.M."/>
        </authorList>
    </citation>
    <scope>NUCLEOTIDE SEQUENCE [LARGE SCALE GENOMIC DNA]</scope>
    <source>
        <strain evidence="1 2">AS_MEX2019</strain>
        <tissue evidence="1">Muscle</tissue>
    </source>
</reference>
<gene>
    <name evidence="1" type="ORF">AMECASPLE_023225</name>
</gene>
<feature type="non-terminal residue" evidence="1">
    <location>
        <position position="1"/>
    </location>
</feature>
<dbReference type="EMBL" id="JAHRIP010030338">
    <property type="protein sequence ID" value="MEQ2292450.1"/>
    <property type="molecule type" value="Genomic_DNA"/>
</dbReference>
<name>A0ABV0YF54_9TELE</name>
<accession>A0ABV0YF54</accession>
<evidence type="ECO:0000313" key="2">
    <source>
        <dbReference type="Proteomes" id="UP001469553"/>
    </source>
</evidence>